<keyword evidence="4 8" id="KW-0812">Transmembrane</keyword>
<dbReference type="GO" id="GO:0016020">
    <property type="term" value="C:membrane"/>
    <property type="evidence" value="ECO:0007669"/>
    <property type="project" value="UniProtKB-SubCell"/>
</dbReference>
<gene>
    <name evidence="11" type="ORF">HDU87_007096</name>
</gene>
<evidence type="ECO:0000256" key="5">
    <source>
        <dbReference type="ARBA" id="ARBA00022737"/>
    </source>
</evidence>
<comment type="subcellular location">
    <subcellularLocation>
        <location evidence="1">Membrane</location>
        <topology evidence="1">Multi-pass membrane protein</topology>
    </subcellularLocation>
</comment>
<dbReference type="PANTHER" id="PTHR45667">
    <property type="entry name" value="S-ADENOSYLMETHIONINE MITOCHONDRIAL CARRIER PROTEIN"/>
    <property type="match status" value="1"/>
</dbReference>
<protein>
    <recommendedName>
        <fullName evidence="13">Mitochondrial carrier</fullName>
    </recommendedName>
</protein>
<keyword evidence="3 9" id="KW-0813">Transport</keyword>
<sequence length="413" mass="43453">MQAGTTHPEPGPYGLSPPPPSDDDDSGGNSILHQPPPQPQRPRSESSHLVHVVLSGAIGGSVADACMHGLDTVKTRMQKDGTSGHTSKYSGTFHAARSIHRLEGFAGLFGGFRAAVFGSVAATTLYFTIYESTKHLSATVGGGGVISPSVAYFSAAALGEFCASFLYVPSEVVKTRMQLQGRYNNPHSLSRHNYMNDWHALKCVVKERRMYHGWGSTLARDIPLTAIQFTLYENIRALILRHQSPTTSPILAVLTTDILPGATSGFVAGLVTTPLDVVKTCLQTQGNPTKPRWQQLGATTASASLPAPQPTPIISSPSSSSASASASTIPSSSPAPSSSRGSGGPVYYDGMASAFKGIYKRRGLAGLFSGAWARAAWTGSQSTIMFFIYEALLAYGEGGGGPFSSLSTARQLG</sequence>
<feature type="region of interest" description="Disordered" evidence="10">
    <location>
        <begin position="301"/>
        <end position="343"/>
    </location>
</feature>
<feature type="region of interest" description="Disordered" evidence="10">
    <location>
        <begin position="1"/>
        <end position="47"/>
    </location>
</feature>
<evidence type="ECO:0000256" key="9">
    <source>
        <dbReference type="RuleBase" id="RU000488"/>
    </source>
</evidence>
<evidence type="ECO:0000256" key="7">
    <source>
        <dbReference type="ARBA" id="ARBA00023136"/>
    </source>
</evidence>
<dbReference type="Gene3D" id="1.50.40.10">
    <property type="entry name" value="Mitochondrial carrier domain"/>
    <property type="match status" value="2"/>
</dbReference>
<evidence type="ECO:0000256" key="3">
    <source>
        <dbReference type="ARBA" id="ARBA00022448"/>
    </source>
</evidence>
<evidence type="ECO:0000256" key="8">
    <source>
        <dbReference type="PROSITE-ProRule" id="PRU00282"/>
    </source>
</evidence>
<accession>A0AAD5XKK6</accession>
<dbReference type="InterPro" id="IPR023395">
    <property type="entry name" value="MCP_dom_sf"/>
</dbReference>
<reference evidence="11" key="1">
    <citation type="submission" date="2020-05" db="EMBL/GenBank/DDBJ databases">
        <title>Phylogenomic resolution of chytrid fungi.</title>
        <authorList>
            <person name="Stajich J.E."/>
            <person name="Amses K."/>
            <person name="Simmons R."/>
            <person name="Seto K."/>
            <person name="Myers J."/>
            <person name="Bonds A."/>
            <person name="Quandt C.A."/>
            <person name="Barry K."/>
            <person name="Liu P."/>
            <person name="Grigoriev I."/>
            <person name="Longcore J.E."/>
            <person name="James T.Y."/>
        </authorList>
    </citation>
    <scope>NUCLEOTIDE SEQUENCE</scope>
    <source>
        <strain evidence="11">JEL0379</strain>
    </source>
</reference>
<dbReference type="Proteomes" id="UP001212152">
    <property type="component" value="Unassembled WGS sequence"/>
</dbReference>
<feature type="compositionally biased region" description="Low complexity" evidence="10">
    <location>
        <begin position="312"/>
        <end position="339"/>
    </location>
</feature>
<keyword evidence="5" id="KW-0677">Repeat</keyword>
<keyword evidence="7 8" id="KW-0472">Membrane</keyword>
<evidence type="ECO:0000256" key="6">
    <source>
        <dbReference type="ARBA" id="ARBA00022989"/>
    </source>
</evidence>
<feature type="repeat" description="Solcar" evidence="8">
    <location>
        <begin position="252"/>
        <end position="395"/>
    </location>
</feature>
<comment type="caution">
    <text evidence="11">The sequence shown here is derived from an EMBL/GenBank/DDBJ whole genome shotgun (WGS) entry which is preliminary data.</text>
</comment>
<evidence type="ECO:0008006" key="13">
    <source>
        <dbReference type="Google" id="ProtNLM"/>
    </source>
</evidence>
<evidence type="ECO:0000256" key="2">
    <source>
        <dbReference type="ARBA" id="ARBA00006375"/>
    </source>
</evidence>
<comment type="similarity">
    <text evidence="2 9">Belongs to the mitochondrial carrier (TC 2.A.29) family.</text>
</comment>
<keyword evidence="6" id="KW-1133">Transmembrane helix</keyword>
<dbReference type="InterPro" id="IPR018108">
    <property type="entry name" value="MCP_transmembrane"/>
</dbReference>
<dbReference type="EMBL" id="JADGJQ010000064">
    <property type="protein sequence ID" value="KAJ3174505.1"/>
    <property type="molecule type" value="Genomic_DNA"/>
</dbReference>
<dbReference type="Pfam" id="PF00153">
    <property type="entry name" value="Mito_carr"/>
    <property type="match status" value="4"/>
</dbReference>
<evidence type="ECO:0000313" key="11">
    <source>
        <dbReference type="EMBL" id="KAJ3174505.1"/>
    </source>
</evidence>
<evidence type="ECO:0000256" key="10">
    <source>
        <dbReference type="SAM" id="MobiDB-lite"/>
    </source>
</evidence>
<dbReference type="AlphaFoldDB" id="A0AAD5XKK6"/>
<dbReference type="PROSITE" id="PS50920">
    <property type="entry name" value="SOLCAR"/>
    <property type="match status" value="3"/>
</dbReference>
<name>A0AAD5XKK6_9FUNG</name>
<feature type="compositionally biased region" description="Pro residues" evidence="10">
    <location>
        <begin position="9"/>
        <end position="20"/>
    </location>
</feature>
<evidence type="ECO:0000256" key="1">
    <source>
        <dbReference type="ARBA" id="ARBA00004141"/>
    </source>
</evidence>
<organism evidence="11 12">
    <name type="scientific">Geranomyces variabilis</name>
    <dbReference type="NCBI Taxonomy" id="109894"/>
    <lineage>
        <taxon>Eukaryota</taxon>
        <taxon>Fungi</taxon>
        <taxon>Fungi incertae sedis</taxon>
        <taxon>Chytridiomycota</taxon>
        <taxon>Chytridiomycota incertae sedis</taxon>
        <taxon>Chytridiomycetes</taxon>
        <taxon>Spizellomycetales</taxon>
        <taxon>Powellomycetaceae</taxon>
        <taxon>Geranomyces</taxon>
    </lineage>
</organism>
<feature type="repeat" description="Solcar" evidence="8">
    <location>
        <begin position="147"/>
        <end position="238"/>
    </location>
</feature>
<keyword evidence="12" id="KW-1185">Reference proteome</keyword>
<dbReference type="SUPFAM" id="SSF103506">
    <property type="entry name" value="Mitochondrial carrier"/>
    <property type="match status" value="1"/>
</dbReference>
<evidence type="ECO:0000256" key="4">
    <source>
        <dbReference type="ARBA" id="ARBA00022692"/>
    </source>
</evidence>
<proteinExistence type="inferred from homology"/>
<feature type="repeat" description="Solcar" evidence="8">
    <location>
        <begin position="47"/>
        <end position="136"/>
    </location>
</feature>
<evidence type="ECO:0000313" key="12">
    <source>
        <dbReference type="Proteomes" id="UP001212152"/>
    </source>
</evidence>